<keyword evidence="4" id="KW-0808">Transferase</keyword>
<dbReference type="SMART" id="SM00471">
    <property type="entry name" value="HDc"/>
    <property type="match status" value="1"/>
</dbReference>
<dbReference type="InterPro" id="IPR003018">
    <property type="entry name" value="GAF"/>
</dbReference>
<protein>
    <recommendedName>
        <fullName evidence="2">histidine kinase</fullName>
        <ecNumber evidence="2">2.7.13.3</ecNumber>
    </recommendedName>
</protein>
<reference evidence="4 5" key="1">
    <citation type="submission" date="2018-10" db="EMBL/GenBank/DDBJ databases">
        <title>Genomic Encyclopedia of Type Strains, Phase IV (KMG-IV): sequencing the most valuable type-strain genomes for metagenomic binning, comparative biology and taxonomic classification.</title>
        <authorList>
            <person name="Goeker M."/>
        </authorList>
    </citation>
    <scope>NUCLEOTIDE SEQUENCE [LARGE SCALE GENOMIC DNA]</scope>
    <source>
        <strain evidence="4 5">DSM 12769</strain>
    </source>
</reference>
<dbReference type="RefSeq" id="WP_121441034.1">
    <property type="nucleotide sequence ID" value="NZ_RCDA01000001.1"/>
</dbReference>
<dbReference type="PANTHER" id="PTHR33525:SF5">
    <property type="entry name" value="TWO COMPONENT SIGNAL TRANSDUCTION SYSTEM RESPONSE REGULATOR"/>
    <property type="match status" value="1"/>
</dbReference>
<evidence type="ECO:0000256" key="1">
    <source>
        <dbReference type="ARBA" id="ARBA00000085"/>
    </source>
</evidence>
<dbReference type="AlphaFoldDB" id="A0A498CE25"/>
<dbReference type="InterPro" id="IPR052340">
    <property type="entry name" value="RNase_Y/CdgJ"/>
</dbReference>
<evidence type="ECO:0000313" key="4">
    <source>
        <dbReference type="EMBL" id="RLK50551.1"/>
    </source>
</evidence>
<dbReference type="GO" id="GO:0000155">
    <property type="term" value="F:phosphorelay sensor kinase activity"/>
    <property type="evidence" value="ECO:0007669"/>
    <property type="project" value="InterPro"/>
</dbReference>
<dbReference type="SUPFAM" id="SSF109604">
    <property type="entry name" value="HD-domain/PDEase-like"/>
    <property type="match status" value="1"/>
</dbReference>
<comment type="caution">
    <text evidence="4">The sequence shown here is derived from an EMBL/GenBank/DDBJ whole genome shotgun (WGS) entry which is preliminary data.</text>
</comment>
<dbReference type="Gene3D" id="1.10.3210.10">
    <property type="entry name" value="Hypothetical protein af1432"/>
    <property type="match status" value="1"/>
</dbReference>
<dbReference type="NCBIfam" id="TIGR00277">
    <property type="entry name" value="HDIG"/>
    <property type="match status" value="1"/>
</dbReference>
<dbReference type="CDD" id="cd00082">
    <property type="entry name" value="HisKA"/>
    <property type="match status" value="1"/>
</dbReference>
<keyword evidence="5" id="KW-1185">Reference proteome</keyword>
<dbReference type="EC" id="2.7.13.3" evidence="2"/>
<dbReference type="InterPro" id="IPR029016">
    <property type="entry name" value="GAF-like_dom_sf"/>
</dbReference>
<organism evidence="4 5">
    <name type="scientific">Alkalispirillum mobile</name>
    <dbReference type="NCBI Taxonomy" id="85925"/>
    <lineage>
        <taxon>Bacteria</taxon>
        <taxon>Pseudomonadati</taxon>
        <taxon>Pseudomonadota</taxon>
        <taxon>Gammaproteobacteria</taxon>
        <taxon>Chromatiales</taxon>
        <taxon>Ectothiorhodospiraceae</taxon>
        <taxon>Alkalispirillum</taxon>
    </lineage>
</organism>
<evidence type="ECO:0000313" key="5">
    <source>
        <dbReference type="Proteomes" id="UP000275461"/>
    </source>
</evidence>
<dbReference type="InterPro" id="IPR003661">
    <property type="entry name" value="HisK_dim/P_dom"/>
</dbReference>
<comment type="catalytic activity">
    <reaction evidence="1">
        <text>ATP + protein L-histidine = ADP + protein N-phospho-L-histidine.</text>
        <dbReference type="EC" id="2.7.13.3"/>
    </reaction>
</comment>
<accession>A0A498CE25</accession>
<dbReference type="InterPro" id="IPR003607">
    <property type="entry name" value="HD/PDEase_dom"/>
</dbReference>
<dbReference type="Pfam" id="PF08668">
    <property type="entry name" value="HDOD"/>
    <property type="match status" value="1"/>
</dbReference>
<evidence type="ECO:0000259" key="3">
    <source>
        <dbReference type="PROSITE" id="PS51833"/>
    </source>
</evidence>
<evidence type="ECO:0000256" key="2">
    <source>
        <dbReference type="ARBA" id="ARBA00012438"/>
    </source>
</evidence>
<dbReference type="SUPFAM" id="SSF55781">
    <property type="entry name" value="GAF domain-like"/>
    <property type="match status" value="1"/>
</dbReference>
<feature type="domain" description="HDOD" evidence="3">
    <location>
        <begin position="17"/>
        <end position="212"/>
    </location>
</feature>
<proteinExistence type="predicted"/>
<dbReference type="PROSITE" id="PS51833">
    <property type="entry name" value="HDOD"/>
    <property type="match status" value="1"/>
</dbReference>
<dbReference type="Gene3D" id="3.30.450.40">
    <property type="match status" value="1"/>
</dbReference>
<dbReference type="Proteomes" id="UP000275461">
    <property type="component" value="Unassembled WGS sequence"/>
</dbReference>
<dbReference type="Pfam" id="PF01590">
    <property type="entry name" value="GAF"/>
    <property type="match status" value="1"/>
</dbReference>
<name>A0A498CE25_9GAMM</name>
<dbReference type="PANTHER" id="PTHR33525">
    <property type="match status" value="1"/>
</dbReference>
<sequence>MTDSVNEFVHQHSVTELPAFPAVVLSLLEVMSGGDAGPRDVEAIIRRDSTLTTRLLGAANAAALTRGTPAGNLREAISRLGLTRVHTLAVTAAVRGYFRALDQGQPTWQTNLWNHGLLCAVLSRELARVRGACPEAAYLAGLLHDLGKPVLALAYPDAYDRLLQKAECSDVSLHGLEHRQWGLDHSGVGAELLAYWGFPALITDAVRYHHQPVADLAHAHPLVRCVALANLLSRYPEVDVTGRQAAARLLDLGRADAQALLDVAYRELAETRAAFGEDADADPAEANEQTLRALGKQARTAALAGGLGATLAEGETIDNIIMCVALLFGVRHLLVLQVDDDQEQLRGTATPTAHPGIADLSLPLDAEASPIASCLLHNRIDTLEATRQGGTLPVADCQVLDRLDGETALALPLFSSGRPVGLLVLGLRREQTAALQQETGLLRAFADQAGALLARQQQEARALRASRESARAEQQERQLRLVTEAANPITVMQNYLGVLQQQLEQDHPGQGGLSALRDEVERIKELISSLEAESTGEAPCDRASGL</sequence>
<dbReference type="InterPro" id="IPR013976">
    <property type="entry name" value="HDOD"/>
</dbReference>
<dbReference type="EMBL" id="RCDA01000001">
    <property type="protein sequence ID" value="RLK50551.1"/>
    <property type="molecule type" value="Genomic_DNA"/>
</dbReference>
<dbReference type="OrthoDB" id="9770715at2"/>
<dbReference type="InterPro" id="IPR006675">
    <property type="entry name" value="HDIG_dom"/>
</dbReference>
<gene>
    <name evidence="4" type="ORF">DFR31_0455</name>
</gene>